<dbReference type="EMBL" id="AAMX01000012">
    <property type="protein sequence ID" value="EAQ31742.1"/>
    <property type="molecule type" value="Genomic_DNA"/>
</dbReference>
<feature type="transmembrane region" description="Helical" evidence="1">
    <location>
        <begin position="48"/>
        <end position="66"/>
    </location>
</feature>
<organism evidence="2 3">
    <name type="scientific">Idiomarina baltica OS145</name>
    <dbReference type="NCBI Taxonomy" id="314276"/>
    <lineage>
        <taxon>Bacteria</taxon>
        <taxon>Pseudomonadati</taxon>
        <taxon>Pseudomonadota</taxon>
        <taxon>Gammaproteobacteria</taxon>
        <taxon>Alteromonadales</taxon>
        <taxon>Idiomarinaceae</taxon>
        <taxon>Idiomarina</taxon>
    </lineage>
</organism>
<evidence type="ECO:0000256" key="1">
    <source>
        <dbReference type="SAM" id="Phobius"/>
    </source>
</evidence>
<name>A0ABM9WLF6_9GAMM</name>
<reference evidence="2 3" key="1">
    <citation type="submission" date="2006-01" db="EMBL/GenBank/DDBJ databases">
        <authorList>
            <person name="Brettar I."/>
            <person name="Hofle M."/>
            <person name="Ferriera S."/>
            <person name="Johnson J."/>
            <person name="Kravitz S."/>
            <person name="Halpern A."/>
            <person name="Remington K."/>
            <person name="Beeson K."/>
            <person name="Tran B."/>
            <person name="Rogers Y.-H."/>
            <person name="Friedman R."/>
            <person name="Venter J.C."/>
        </authorList>
    </citation>
    <scope>NUCLEOTIDE SEQUENCE [LARGE SCALE GENOMIC DNA]</scope>
    <source>
        <strain evidence="2 3">OS145</strain>
    </source>
</reference>
<sequence length="210" mass="23435">MSDKKSSNGQNTYSQVSNSQLPVEIRGWNWGAFLLSWIWGIGNDTYRAFWVFVPGVNIVMLIALGLKGNEWAWRHREWQSAEHFKQVQRKWRNAGFIFTGIIVVFCVISVFGINALFKNSDAYKVSFAQVSDSKEVQSRIGSPLDSGFIIGSITTSGPDGTASLAYPVEGPKGEAKVALYASKKLNKWTLECLVVNYKSVEEQTIIVPCD</sequence>
<gene>
    <name evidence="2" type="ORF">OS145_06559</name>
</gene>
<dbReference type="Proteomes" id="UP000016543">
    <property type="component" value="Unassembled WGS sequence"/>
</dbReference>
<feature type="transmembrane region" description="Helical" evidence="1">
    <location>
        <begin position="94"/>
        <end position="117"/>
    </location>
</feature>
<keyword evidence="1" id="KW-0812">Transmembrane</keyword>
<keyword evidence="3" id="KW-1185">Reference proteome</keyword>
<evidence type="ECO:0000313" key="2">
    <source>
        <dbReference type="EMBL" id="EAQ31742.1"/>
    </source>
</evidence>
<proteinExistence type="predicted"/>
<comment type="caution">
    <text evidence="2">The sequence shown here is derived from an EMBL/GenBank/DDBJ whole genome shotgun (WGS) entry which is preliminary data.</text>
</comment>
<evidence type="ECO:0000313" key="3">
    <source>
        <dbReference type="Proteomes" id="UP000016543"/>
    </source>
</evidence>
<protein>
    <recommendedName>
        <fullName evidence="4">Cytochrome oxidase complex assembly protein 1</fullName>
    </recommendedName>
</protein>
<dbReference type="InterPro" id="IPR014807">
    <property type="entry name" value="Coa1"/>
</dbReference>
<evidence type="ECO:0008006" key="4">
    <source>
        <dbReference type="Google" id="ProtNLM"/>
    </source>
</evidence>
<accession>A0ABM9WLF6</accession>
<dbReference type="RefSeq" id="WP_006955886.1">
    <property type="nucleotide sequence ID" value="NZ_CH672406.1"/>
</dbReference>
<keyword evidence="1" id="KW-0472">Membrane</keyword>
<dbReference type="Pfam" id="PF08695">
    <property type="entry name" value="Coa1"/>
    <property type="match status" value="1"/>
</dbReference>
<keyword evidence="1" id="KW-1133">Transmembrane helix</keyword>